<dbReference type="FunFam" id="1.20.1740.10:FF:000052">
    <property type="entry name" value="Lysine histidine transporter-like 3"/>
    <property type="match status" value="1"/>
</dbReference>
<protein>
    <recommendedName>
        <fullName evidence="6">Amino acid transporter transmembrane domain-containing protein</fullName>
    </recommendedName>
</protein>
<reference evidence="7" key="1">
    <citation type="submission" date="2023-06" db="EMBL/GenBank/DDBJ databases">
        <authorList>
            <person name="Delattre M."/>
        </authorList>
    </citation>
    <scope>NUCLEOTIDE SEQUENCE</scope>
    <source>
        <strain evidence="7">AF72</strain>
    </source>
</reference>
<feature type="transmembrane region" description="Helical" evidence="5">
    <location>
        <begin position="153"/>
        <end position="174"/>
    </location>
</feature>
<dbReference type="PANTHER" id="PTHR22950:SF703">
    <property type="entry name" value="AMINO ACID TRANSPORTER TRANSMEMBRANE DOMAIN-CONTAINING PROTEIN"/>
    <property type="match status" value="1"/>
</dbReference>
<proteinExistence type="predicted"/>
<dbReference type="EMBL" id="CATQJA010002628">
    <property type="protein sequence ID" value="CAJ0574258.1"/>
    <property type="molecule type" value="Genomic_DNA"/>
</dbReference>
<feature type="transmembrane region" description="Helical" evidence="5">
    <location>
        <begin position="271"/>
        <end position="290"/>
    </location>
</feature>
<evidence type="ECO:0000256" key="2">
    <source>
        <dbReference type="ARBA" id="ARBA00022692"/>
    </source>
</evidence>
<evidence type="ECO:0000313" key="7">
    <source>
        <dbReference type="EMBL" id="CAJ0574258.1"/>
    </source>
</evidence>
<keyword evidence="3 5" id="KW-1133">Transmembrane helix</keyword>
<comment type="subcellular location">
    <subcellularLocation>
        <location evidence="1">Membrane</location>
        <topology evidence="1">Multi-pass membrane protein</topology>
    </subcellularLocation>
</comment>
<feature type="transmembrane region" description="Helical" evidence="5">
    <location>
        <begin position="230"/>
        <end position="251"/>
    </location>
</feature>
<feature type="non-terminal residue" evidence="7">
    <location>
        <position position="476"/>
    </location>
</feature>
<dbReference type="GO" id="GO:0015179">
    <property type="term" value="F:L-amino acid transmembrane transporter activity"/>
    <property type="evidence" value="ECO:0007669"/>
    <property type="project" value="TreeGrafter"/>
</dbReference>
<sequence>MTENTRTKLLGNPLEPSYHLVASANTMENGDFNVVEKKHRNVHGMGWLVTCLFIVGETAGGGLIALPSALANAGLPAGLLIIFVVAAACMKFVSLCLDFTCFGTAVVFLLLAAKNIESFLLALGGVELGFCQILIVVAIFIFPITLLKSPKDFWWAVMLAMVTTTIAVSLIIYGSMEDYPTCSKHVAYAEFSFEKTFMSFGTVVFAYGGHGAFPTIQHDMREPYKFGKSCTAAFILVCIMYLPVSLTGYFTYGGALLDTIIPSLQNSNLQIAVNCLITLHVILALTIMFNPMNQSFEELLGVPHDFGWQRVAARTVTMAAVVFVAESIPNFGPLLDLVGGSTITLMALIFPCIFNLYLNTSKAKYGDEATKDEERVTISDILQYTPKRKLVINILVLTMALVGGMAATFSAIDILVTVDFHPPCYSSWFTGQQHLGPAAHIDNHGKIACCGAFRNISRFGAEQCLQFGQYVGGAHG</sequence>
<dbReference type="InterPro" id="IPR013057">
    <property type="entry name" value="AA_transpt_TM"/>
</dbReference>
<feature type="transmembrane region" description="Helical" evidence="5">
    <location>
        <begin position="390"/>
        <end position="412"/>
    </location>
</feature>
<keyword evidence="4 5" id="KW-0472">Membrane</keyword>
<evidence type="ECO:0000256" key="1">
    <source>
        <dbReference type="ARBA" id="ARBA00004141"/>
    </source>
</evidence>
<dbReference type="AlphaFoldDB" id="A0AA36G377"/>
<feature type="transmembrane region" description="Helical" evidence="5">
    <location>
        <begin position="337"/>
        <end position="358"/>
    </location>
</feature>
<evidence type="ECO:0000256" key="5">
    <source>
        <dbReference type="SAM" id="Phobius"/>
    </source>
</evidence>
<evidence type="ECO:0000256" key="3">
    <source>
        <dbReference type="ARBA" id="ARBA00022989"/>
    </source>
</evidence>
<dbReference type="Pfam" id="PF01490">
    <property type="entry name" value="Aa_trans"/>
    <property type="match status" value="1"/>
</dbReference>
<feature type="transmembrane region" description="Helical" evidence="5">
    <location>
        <begin position="47"/>
        <end position="67"/>
    </location>
</feature>
<dbReference type="GO" id="GO:0005774">
    <property type="term" value="C:vacuolar membrane"/>
    <property type="evidence" value="ECO:0007669"/>
    <property type="project" value="TreeGrafter"/>
</dbReference>
<evidence type="ECO:0000259" key="6">
    <source>
        <dbReference type="Pfam" id="PF01490"/>
    </source>
</evidence>
<comment type="caution">
    <text evidence="7">The sequence shown here is derived from an EMBL/GenBank/DDBJ whole genome shotgun (WGS) entry which is preliminary data.</text>
</comment>
<accession>A0AA36G377</accession>
<feature type="domain" description="Amino acid transporter transmembrane" evidence="6">
    <location>
        <begin position="90"/>
        <end position="365"/>
    </location>
</feature>
<gene>
    <name evidence="7" type="ORF">MSPICULIGERA_LOCUS12598</name>
</gene>
<keyword evidence="8" id="KW-1185">Reference proteome</keyword>
<dbReference type="PANTHER" id="PTHR22950">
    <property type="entry name" value="AMINO ACID TRANSPORTER"/>
    <property type="match status" value="1"/>
</dbReference>
<keyword evidence="2 5" id="KW-0812">Transmembrane</keyword>
<feature type="transmembrane region" description="Helical" evidence="5">
    <location>
        <begin position="119"/>
        <end position="147"/>
    </location>
</feature>
<feature type="transmembrane region" description="Helical" evidence="5">
    <location>
        <begin position="79"/>
        <end position="112"/>
    </location>
</feature>
<organism evidence="7 8">
    <name type="scientific">Mesorhabditis spiculigera</name>
    <dbReference type="NCBI Taxonomy" id="96644"/>
    <lineage>
        <taxon>Eukaryota</taxon>
        <taxon>Metazoa</taxon>
        <taxon>Ecdysozoa</taxon>
        <taxon>Nematoda</taxon>
        <taxon>Chromadorea</taxon>
        <taxon>Rhabditida</taxon>
        <taxon>Rhabditina</taxon>
        <taxon>Rhabditomorpha</taxon>
        <taxon>Rhabditoidea</taxon>
        <taxon>Rhabditidae</taxon>
        <taxon>Mesorhabditinae</taxon>
        <taxon>Mesorhabditis</taxon>
    </lineage>
</organism>
<evidence type="ECO:0000313" key="8">
    <source>
        <dbReference type="Proteomes" id="UP001177023"/>
    </source>
</evidence>
<dbReference type="Proteomes" id="UP001177023">
    <property type="component" value="Unassembled WGS sequence"/>
</dbReference>
<name>A0AA36G377_9BILA</name>
<evidence type="ECO:0000256" key="4">
    <source>
        <dbReference type="ARBA" id="ARBA00023136"/>
    </source>
</evidence>